<accession>A0ABD3FVH3</accession>
<feature type="region of interest" description="Disordered" evidence="2">
    <location>
        <begin position="1"/>
        <end position="38"/>
    </location>
</feature>
<keyword evidence="4" id="KW-1185">Reference proteome</keyword>
<protein>
    <submittedName>
        <fullName evidence="3">Uncharacterized protein</fullName>
    </submittedName>
</protein>
<feature type="compositionally biased region" description="Low complexity" evidence="2">
    <location>
        <begin position="390"/>
        <end position="399"/>
    </location>
</feature>
<dbReference type="Proteomes" id="UP001632037">
    <property type="component" value="Unassembled WGS sequence"/>
</dbReference>
<feature type="compositionally biased region" description="Polar residues" evidence="2">
    <location>
        <begin position="468"/>
        <end position="479"/>
    </location>
</feature>
<feature type="compositionally biased region" description="Acidic residues" evidence="2">
    <location>
        <begin position="592"/>
        <end position="613"/>
    </location>
</feature>
<feature type="region of interest" description="Disordered" evidence="2">
    <location>
        <begin position="388"/>
        <end position="640"/>
    </location>
</feature>
<sequence>MSNAGSEDLPREASSPRRSPPRSPPRSPLSVSDSSAAAANLRRRIQDLEAREAQLSTTLLVAEGGRDVAIRGQSDLARNMARMGRDLRSLERQIGESQAGRDRLQGEITALRSLPDTAQAHTAQTSTLLGELQQQQAEISDLRLVADQACKDRDALTSERDDLASRIAIAEGEVDLLKAEVDSAEREMEDLRYTMQRTEGSLEPMHRSLDLAEAPPVPADPHPTTAKVDQVTADLRSPHGLLVQAQGERDPAKSERDSARTYLDRAAQTLVQSHAERDTLLRERDSARADLERLSQDLTRVKAQGRDLRTYSSSRSRICMTGITRVVLVGSELDVSRRTATELGSQASNLDQRNADLVGHLATAVRARDSLQTERDDALSRLAPIATAMQSPQPRSSSPHHPDPATAIPIFAPQGSPDRRAAGGVAADLTSDPAQATKKPRDSPSAEESDLAHPAKHQRSAASKEHSTPSQQDLANTANAEVAGSQLRPVEIRGEENQDEDHTEIRGGQGEIDDDSGDDPDLPAGGAGDRDPPEGSNTRVSNAEDDIMGSPVHGKARRVHIGLSSSDESEEESYRGSQRSASDDGRDSASGSDEEDPETPDDPESDDANEDSDEAKINDDTLEQDTFRALSLSRSVERRR</sequence>
<evidence type="ECO:0000256" key="2">
    <source>
        <dbReference type="SAM" id="MobiDB-lite"/>
    </source>
</evidence>
<dbReference type="AlphaFoldDB" id="A0ABD3FVH3"/>
<dbReference type="EMBL" id="JBIMZQ010000007">
    <property type="protein sequence ID" value="KAL3670446.1"/>
    <property type="molecule type" value="Genomic_DNA"/>
</dbReference>
<dbReference type="Gene3D" id="1.10.287.1490">
    <property type="match status" value="1"/>
</dbReference>
<evidence type="ECO:0000256" key="1">
    <source>
        <dbReference type="SAM" id="Coils"/>
    </source>
</evidence>
<proteinExistence type="predicted"/>
<comment type="caution">
    <text evidence="3">The sequence shown here is derived from an EMBL/GenBank/DDBJ whole genome shotgun (WGS) entry which is preliminary data.</text>
</comment>
<reference evidence="3 4" key="1">
    <citation type="submission" date="2024-09" db="EMBL/GenBank/DDBJ databases">
        <title>Genome sequencing and assembly of Phytophthora oleae, isolate VK10A, causative agent of rot of olive drupes.</title>
        <authorList>
            <person name="Conti Taguali S."/>
            <person name="Riolo M."/>
            <person name="La Spada F."/>
            <person name="Cacciola S.O."/>
            <person name="Dionisio G."/>
        </authorList>
    </citation>
    <scope>NUCLEOTIDE SEQUENCE [LARGE SCALE GENOMIC DNA]</scope>
    <source>
        <strain evidence="3 4">VK10A</strain>
    </source>
</reference>
<feature type="coiled-coil region" evidence="1">
    <location>
        <begin position="153"/>
        <end position="201"/>
    </location>
</feature>
<name>A0ABD3FVH3_9STRA</name>
<organism evidence="3 4">
    <name type="scientific">Phytophthora oleae</name>
    <dbReference type="NCBI Taxonomy" id="2107226"/>
    <lineage>
        <taxon>Eukaryota</taxon>
        <taxon>Sar</taxon>
        <taxon>Stramenopiles</taxon>
        <taxon>Oomycota</taxon>
        <taxon>Peronosporomycetes</taxon>
        <taxon>Peronosporales</taxon>
        <taxon>Peronosporaceae</taxon>
        <taxon>Phytophthora</taxon>
    </lineage>
</organism>
<feature type="compositionally biased region" description="Low complexity" evidence="2">
    <location>
        <begin position="28"/>
        <end position="38"/>
    </location>
</feature>
<evidence type="ECO:0000313" key="3">
    <source>
        <dbReference type="EMBL" id="KAL3670446.1"/>
    </source>
</evidence>
<evidence type="ECO:0000313" key="4">
    <source>
        <dbReference type="Proteomes" id="UP001632037"/>
    </source>
</evidence>
<feature type="coiled-coil region" evidence="1">
    <location>
        <begin position="277"/>
        <end position="304"/>
    </location>
</feature>
<keyword evidence="1" id="KW-0175">Coiled coil</keyword>
<gene>
    <name evidence="3" type="ORF">V7S43_004765</name>
</gene>
<feature type="compositionally biased region" description="Acidic residues" evidence="2">
    <location>
        <begin position="511"/>
        <end position="521"/>
    </location>
</feature>